<feature type="transmembrane region" description="Helical" evidence="14">
    <location>
        <begin position="90"/>
        <end position="110"/>
    </location>
</feature>
<name>A0A0M0L666_9BACI</name>
<dbReference type="Pfam" id="PF04116">
    <property type="entry name" value="FA_hydroxylase"/>
    <property type="match status" value="1"/>
</dbReference>
<organism evidence="16 17">
    <name type="scientific">Priestia koreensis</name>
    <dbReference type="NCBI Taxonomy" id="284581"/>
    <lineage>
        <taxon>Bacteria</taxon>
        <taxon>Bacillati</taxon>
        <taxon>Bacillota</taxon>
        <taxon>Bacilli</taxon>
        <taxon>Bacillales</taxon>
        <taxon>Bacillaceae</taxon>
        <taxon>Priestia</taxon>
    </lineage>
</organism>
<keyword evidence="4 14" id="KW-0812">Transmembrane</keyword>
<dbReference type="GO" id="GO:0080132">
    <property type="term" value="F:fatty acid 2-hydroxylase activity"/>
    <property type="evidence" value="ECO:0007669"/>
    <property type="project" value="InterPro"/>
</dbReference>
<dbReference type="STRING" id="284581.AMD01_12130"/>
<dbReference type="GO" id="GO:0005506">
    <property type="term" value="F:iron ion binding"/>
    <property type="evidence" value="ECO:0007669"/>
    <property type="project" value="InterPro"/>
</dbReference>
<evidence type="ECO:0000256" key="4">
    <source>
        <dbReference type="ARBA" id="ARBA00022692"/>
    </source>
</evidence>
<evidence type="ECO:0000256" key="3">
    <source>
        <dbReference type="ARBA" id="ARBA00022516"/>
    </source>
</evidence>
<keyword evidence="11" id="KW-0443">Lipid metabolism</keyword>
<comment type="subcellular location">
    <subcellularLocation>
        <location evidence="2">Endoplasmic reticulum membrane</location>
        <topology evidence="2">Multi-pass membrane protein</topology>
    </subcellularLocation>
</comment>
<accession>A0A0M0L666</accession>
<dbReference type="PANTHER" id="PTHR12863">
    <property type="entry name" value="FATTY ACID HYDROXYLASE"/>
    <property type="match status" value="1"/>
</dbReference>
<evidence type="ECO:0000256" key="12">
    <source>
        <dbReference type="ARBA" id="ARBA00023136"/>
    </source>
</evidence>
<evidence type="ECO:0000256" key="13">
    <source>
        <dbReference type="ARBA" id="ARBA00023160"/>
    </source>
</evidence>
<keyword evidence="13" id="KW-0275">Fatty acid biosynthesis</keyword>
<reference evidence="17" key="1">
    <citation type="submission" date="2015-08" db="EMBL/GenBank/DDBJ databases">
        <title>Fjat-14210 dsm16467.</title>
        <authorList>
            <person name="Liu B."/>
            <person name="Wang J."/>
            <person name="Zhu Y."/>
            <person name="Liu G."/>
            <person name="Chen Q."/>
            <person name="Chen Z."/>
            <person name="Lan J."/>
            <person name="Che J."/>
            <person name="Ge C."/>
            <person name="Shi H."/>
            <person name="Pan Z."/>
            <person name="Liu X."/>
        </authorList>
    </citation>
    <scope>NUCLEOTIDE SEQUENCE [LARGE SCALE GENOMIC DNA]</scope>
    <source>
        <strain evidence="17">DSM 16467</strain>
    </source>
</reference>
<evidence type="ECO:0000256" key="6">
    <source>
        <dbReference type="ARBA" id="ARBA00022824"/>
    </source>
</evidence>
<protein>
    <submittedName>
        <fullName evidence="16">Fatty acid hydroxylase</fullName>
    </submittedName>
</protein>
<keyword evidence="17" id="KW-1185">Reference proteome</keyword>
<dbReference type="Proteomes" id="UP000037558">
    <property type="component" value="Unassembled WGS sequence"/>
</dbReference>
<dbReference type="GO" id="GO:0006633">
    <property type="term" value="P:fatty acid biosynthetic process"/>
    <property type="evidence" value="ECO:0007669"/>
    <property type="project" value="UniProtKB-KW"/>
</dbReference>
<dbReference type="AlphaFoldDB" id="A0A0M0L666"/>
<evidence type="ECO:0000256" key="14">
    <source>
        <dbReference type="SAM" id="Phobius"/>
    </source>
</evidence>
<evidence type="ECO:0000259" key="15">
    <source>
        <dbReference type="Pfam" id="PF04116"/>
    </source>
</evidence>
<evidence type="ECO:0000256" key="11">
    <source>
        <dbReference type="ARBA" id="ARBA00023098"/>
    </source>
</evidence>
<evidence type="ECO:0000256" key="7">
    <source>
        <dbReference type="ARBA" id="ARBA00022832"/>
    </source>
</evidence>
<evidence type="ECO:0000313" key="17">
    <source>
        <dbReference type="Proteomes" id="UP000037558"/>
    </source>
</evidence>
<gene>
    <name evidence="16" type="ORF">AMD01_12130</name>
</gene>
<dbReference type="RefSeq" id="WP_053401655.1">
    <property type="nucleotide sequence ID" value="NZ_JAUKEN010000001.1"/>
</dbReference>
<keyword evidence="9 14" id="KW-1133">Transmembrane helix</keyword>
<keyword evidence="8" id="KW-0862">Zinc</keyword>
<evidence type="ECO:0000256" key="5">
    <source>
        <dbReference type="ARBA" id="ARBA00022723"/>
    </source>
</evidence>
<feature type="transmembrane region" description="Helical" evidence="14">
    <location>
        <begin position="33"/>
        <end position="54"/>
    </location>
</feature>
<evidence type="ECO:0000256" key="1">
    <source>
        <dbReference type="ARBA" id="ARBA00001947"/>
    </source>
</evidence>
<dbReference type="InterPro" id="IPR006694">
    <property type="entry name" value="Fatty_acid_hydroxylase"/>
</dbReference>
<dbReference type="EMBL" id="LILC01000013">
    <property type="protein sequence ID" value="KOO46561.1"/>
    <property type="molecule type" value="Genomic_DNA"/>
</dbReference>
<evidence type="ECO:0000256" key="2">
    <source>
        <dbReference type="ARBA" id="ARBA00004477"/>
    </source>
</evidence>
<keyword evidence="10" id="KW-0560">Oxidoreductase</keyword>
<keyword evidence="5" id="KW-0479">Metal-binding</keyword>
<keyword evidence="6" id="KW-0256">Endoplasmic reticulum</keyword>
<feature type="domain" description="Fatty acid hydroxylase" evidence="15">
    <location>
        <begin position="43"/>
        <end position="183"/>
    </location>
</feature>
<feature type="transmembrane region" description="Helical" evidence="14">
    <location>
        <begin position="7"/>
        <end position="27"/>
    </location>
</feature>
<evidence type="ECO:0000256" key="8">
    <source>
        <dbReference type="ARBA" id="ARBA00022833"/>
    </source>
</evidence>
<dbReference type="PATRIC" id="fig|284581.3.peg.2546"/>
<evidence type="ECO:0000313" key="16">
    <source>
        <dbReference type="EMBL" id="KOO46561.1"/>
    </source>
</evidence>
<evidence type="ECO:0000256" key="9">
    <source>
        <dbReference type="ARBA" id="ARBA00022989"/>
    </source>
</evidence>
<proteinExistence type="predicted"/>
<comment type="caution">
    <text evidence="16">The sequence shown here is derived from an EMBL/GenBank/DDBJ whole genome shotgun (WGS) entry which is preliminary data.</text>
</comment>
<keyword evidence="12 14" id="KW-0472">Membrane</keyword>
<dbReference type="OrthoDB" id="9784228at2"/>
<keyword evidence="3" id="KW-0444">Lipid biosynthesis</keyword>
<evidence type="ECO:0000256" key="10">
    <source>
        <dbReference type="ARBA" id="ARBA00023002"/>
    </source>
</evidence>
<keyword evidence="7" id="KW-0276">Fatty acid metabolism</keyword>
<dbReference type="InterPro" id="IPR014430">
    <property type="entry name" value="Scs7"/>
</dbReference>
<sequence>MKKLYTDFFLFFDISVLILCLVSGVVFLSVQGITWWLLLHVSIGLIVFMFSEYFTHRFLFHLKAPKNPFFLNILKRLHYDHHTNPNDLHLLFLPIWYSIPNFAILSSIYYVGVGSFTSTIAFGTGLIAMLLAYEWKHYVAHRPLKPKTRLGKWLKKTHILHHYKNENYWFGVSNPFMDVLFGTLESEKKVQTSETAKNLENSR</sequence>
<feature type="transmembrane region" description="Helical" evidence="14">
    <location>
        <begin position="116"/>
        <end position="135"/>
    </location>
</feature>
<dbReference type="GO" id="GO:0016020">
    <property type="term" value="C:membrane"/>
    <property type="evidence" value="ECO:0007669"/>
    <property type="project" value="InterPro"/>
</dbReference>
<comment type="cofactor">
    <cofactor evidence="1">
        <name>Zn(2+)</name>
        <dbReference type="ChEBI" id="CHEBI:29105"/>
    </cofactor>
</comment>
<dbReference type="PANTHER" id="PTHR12863:SF1">
    <property type="entry name" value="FATTY ACID 2-HYDROXYLASE"/>
    <property type="match status" value="1"/>
</dbReference>